<evidence type="ECO:0000313" key="2">
    <source>
        <dbReference type="Proteomes" id="UP000431401"/>
    </source>
</evidence>
<gene>
    <name evidence="1" type="ORF">NRB56_22380</name>
</gene>
<dbReference type="AlphaFoldDB" id="A0A7K0DLY7"/>
<comment type="caution">
    <text evidence="1">The sequence shown here is derived from an EMBL/GenBank/DDBJ whole genome shotgun (WGS) entry which is preliminary data.</text>
</comment>
<keyword evidence="2" id="KW-1185">Reference proteome</keyword>
<organism evidence="1 2">
    <name type="scientific">Nocardia aurantia</name>
    <dbReference type="NCBI Taxonomy" id="2585199"/>
    <lineage>
        <taxon>Bacteria</taxon>
        <taxon>Bacillati</taxon>
        <taxon>Actinomycetota</taxon>
        <taxon>Actinomycetes</taxon>
        <taxon>Mycobacteriales</taxon>
        <taxon>Nocardiaceae</taxon>
        <taxon>Nocardia</taxon>
    </lineage>
</organism>
<evidence type="ECO:0000313" key="1">
    <source>
        <dbReference type="EMBL" id="MQY26667.1"/>
    </source>
</evidence>
<name>A0A7K0DLY7_9NOCA</name>
<sequence>MHEGARVYEVPGGWERYDPDEYVDLTRRCWDVDPEDQPLPQRHRWCRCHRIPEPLVPITESDDFSRDPETMVKVRDALQAAQW</sequence>
<reference evidence="1 2" key="1">
    <citation type="submission" date="2019-10" db="EMBL/GenBank/DDBJ databases">
        <title>Nocardia macrotermitis sp. nov. and Nocardia aurantia sp. nov., isolated from the gut of fungus growing-termite Macrotermes natalensis.</title>
        <authorList>
            <person name="Benndorf R."/>
            <person name="Schwitalla J."/>
            <person name="Martin K."/>
            <person name="De Beer W."/>
            <person name="Kaster A.-K."/>
            <person name="Vollmers J."/>
            <person name="Poulsen M."/>
            <person name="Beemelmanns C."/>
        </authorList>
    </citation>
    <scope>NUCLEOTIDE SEQUENCE [LARGE SCALE GENOMIC DNA]</scope>
    <source>
        <strain evidence="1 2">RB56</strain>
    </source>
</reference>
<proteinExistence type="predicted"/>
<accession>A0A7K0DLY7</accession>
<dbReference type="Proteomes" id="UP000431401">
    <property type="component" value="Unassembled WGS sequence"/>
</dbReference>
<dbReference type="EMBL" id="WEGI01000004">
    <property type="protein sequence ID" value="MQY26667.1"/>
    <property type="molecule type" value="Genomic_DNA"/>
</dbReference>
<protein>
    <submittedName>
        <fullName evidence="1">Uncharacterized protein</fullName>
    </submittedName>
</protein>